<evidence type="ECO:0000259" key="1">
    <source>
        <dbReference type="Pfam" id="PF01208"/>
    </source>
</evidence>
<dbReference type="GO" id="GO:0004853">
    <property type="term" value="F:uroporphyrinogen decarboxylase activity"/>
    <property type="evidence" value="ECO:0007669"/>
    <property type="project" value="InterPro"/>
</dbReference>
<dbReference type="AlphaFoldDB" id="A0A2M7S4Q9"/>
<protein>
    <recommendedName>
        <fullName evidence="1">Uroporphyrinogen decarboxylase (URO-D) domain-containing protein</fullName>
    </recommendedName>
</protein>
<dbReference type="PANTHER" id="PTHR47099">
    <property type="entry name" value="METHYLCOBAMIDE:COM METHYLTRANSFERASE MTBA"/>
    <property type="match status" value="1"/>
</dbReference>
<evidence type="ECO:0000313" key="3">
    <source>
        <dbReference type="Proteomes" id="UP000229307"/>
    </source>
</evidence>
<dbReference type="Proteomes" id="UP000229307">
    <property type="component" value="Unassembled WGS sequence"/>
</dbReference>
<name>A0A2M7S4Q9_9BACT</name>
<dbReference type="PANTHER" id="PTHR47099:SF1">
    <property type="entry name" value="METHYLCOBAMIDE:COM METHYLTRANSFERASE MTBA"/>
    <property type="match status" value="1"/>
</dbReference>
<dbReference type="InterPro" id="IPR038071">
    <property type="entry name" value="UROD/MetE-like_sf"/>
</dbReference>
<dbReference type="Gene3D" id="3.20.20.210">
    <property type="match status" value="1"/>
</dbReference>
<dbReference type="EMBL" id="PFMR01000341">
    <property type="protein sequence ID" value="PIZ14517.1"/>
    <property type="molecule type" value="Genomic_DNA"/>
</dbReference>
<dbReference type="InterPro" id="IPR000257">
    <property type="entry name" value="Uroporphyrinogen_deCOase"/>
</dbReference>
<dbReference type="Pfam" id="PF01208">
    <property type="entry name" value="URO-D"/>
    <property type="match status" value="1"/>
</dbReference>
<gene>
    <name evidence="2" type="ORF">COY52_12305</name>
</gene>
<dbReference type="InterPro" id="IPR052024">
    <property type="entry name" value="Methanogen_methyltrans"/>
</dbReference>
<reference evidence="3" key="1">
    <citation type="submission" date="2017-09" db="EMBL/GenBank/DDBJ databases">
        <title>Depth-based differentiation of microbial function through sediment-hosted aquifers and enrichment of novel symbionts in the deep terrestrial subsurface.</title>
        <authorList>
            <person name="Probst A.J."/>
            <person name="Ladd B."/>
            <person name="Jarett J.K."/>
            <person name="Geller-Mcgrath D.E."/>
            <person name="Sieber C.M.K."/>
            <person name="Emerson J.B."/>
            <person name="Anantharaman K."/>
            <person name="Thomas B.C."/>
            <person name="Malmstrom R."/>
            <person name="Stieglmeier M."/>
            <person name="Klingl A."/>
            <person name="Woyke T."/>
            <person name="Ryan C.M."/>
            <person name="Banfield J.F."/>
        </authorList>
    </citation>
    <scope>NUCLEOTIDE SEQUENCE [LARGE SCALE GENOMIC DNA]</scope>
</reference>
<feature type="domain" description="Uroporphyrinogen decarboxylase (URO-D)" evidence="1">
    <location>
        <begin position="84"/>
        <end position="278"/>
    </location>
</feature>
<proteinExistence type="predicted"/>
<organism evidence="2 3">
    <name type="scientific">Candidatus Desantisbacteria bacterium CG_4_10_14_0_8_um_filter_48_22</name>
    <dbReference type="NCBI Taxonomy" id="1974543"/>
    <lineage>
        <taxon>Bacteria</taxon>
        <taxon>Candidatus Desantisiibacteriota</taxon>
    </lineage>
</organism>
<comment type="caution">
    <text evidence="2">The sequence shown here is derived from an EMBL/GenBank/DDBJ whole genome shotgun (WGS) entry which is preliminary data.</text>
</comment>
<dbReference type="GO" id="GO:0006779">
    <property type="term" value="P:porphyrin-containing compound biosynthetic process"/>
    <property type="evidence" value="ECO:0007669"/>
    <property type="project" value="InterPro"/>
</dbReference>
<accession>A0A2M7S4Q9</accession>
<evidence type="ECO:0000313" key="2">
    <source>
        <dbReference type="EMBL" id="PIZ14517.1"/>
    </source>
</evidence>
<sequence>MKKLESQKQFFRDLFSNSAFPGHGVRVNLAPGPEEINILTHGSIEDRAQLGRKKFLLDCEYAGPAGSIGDDRVPMLQAWSGTEVFAAAFGCKVHRPQDNAPFALPVVSDAGEADKLKEPDIYSGPLGEIFKLADRLVELCGTGYPVRICDIQSPFDIAALIWKKETFFLALVESPDAVHRLLKKVTKTMIGFIRAFRDRYKDVCLVHHPDLWMPPELGICLSEDDIGSISSRCFEEFCLPCLQQLSVEFGGISMHSCANSQHQWDGFLKLSGIRYLNLSHPPTDLGVSIEKFSGKAVLVPGGKEARECVSLAKPDTRFFFCFSAESVEKAREMTKEIKRLCKRQ</sequence>
<dbReference type="SUPFAM" id="SSF51726">
    <property type="entry name" value="UROD/MetE-like"/>
    <property type="match status" value="1"/>
</dbReference>